<dbReference type="PANTHER" id="PTHR12984:SF3">
    <property type="entry name" value="N-TERMINAL KINASE-LIKE PROTEIN"/>
    <property type="match status" value="1"/>
</dbReference>
<protein>
    <submittedName>
        <fullName evidence="2">ARM repeat-containing protein</fullName>
    </submittedName>
</protein>
<dbReference type="InterPro" id="IPR011009">
    <property type="entry name" value="Kinase-like_dom_sf"/>
</dbReference>
<dbReference type="SUPFAM" id="SSF48371">
    <property type="entry name" value="ARM repeat"/>
    <property type="match status" value="1"/>
</dbReference>
<dbReference type="SUPFAM" id="SSF56112">
    <property type="entry name" value="Protein kinase-like (PK-like)"/>
    <property type="match status" value="1"/>
</dbReference>
<dbReference type="Proteomes" id="UP001221757">
    <property type="component" value="Unassembled WGS sequence"/>
</dbReference>
<dbReference type="Gene3D" id="1.25.10.10">
    <property type="entry name" value="Leucine-rich Repeat Variant"/>
    <property type="match status" value="1"/>
</dbReference>
<name>A0AAD7DHW1_MYCRO</name>
<dbReference type="Gene3D" id="3.30.200.20">
    <property type="entry name" value="Phosphorylase Kinase, domain 1"/>
    <property type="match status" value="1"/>
</dbReference>
<dbReference type="GO" id="GO:0005737">
    <property type="term" value="C:cytoplasm"/>
    <property type="evidence" value="ECO:0007669"/>
    <property type="project" value="TreeGrafter"/>
</dbReference>
<dbReference type="InterPro" id="IPR016024">
    <property type="entry name" value="ARM-type_fold"/>
</dbReference>
<dbReference type="EMBL" id="JARKIE010000063">
    <property type="protein sequence ID" value="KAJ7690644.1"/>
    <property type="molecule type" value="Genomic_DNA"/>
</dbReference>
<keyword evidence="3" id="KW-1185">Reference proteome</keyword>
<dbReference type="InterPro" id="IPR051177">
    <property type="entry name" value="CIK-Related_Protein"/>
</dbReference>
<reference evidence="2" key="1">
    <citation type="submission" date="2023-03" db="EMBL/GenBank/DDBJ databases">
        <title>Massive genome expansion in bonnet fungi (Mycena s.s.) driven by repeated elements and novel gene families across ecological guilds.</title>
        <authorList>
            <consortium name="Lawrence Berkeley National Laboratory"/>
            <person name="Harder C.B."/>
            <person name="Miyauchi S."/>
            <person name="Viragh M."/>
            <person name="Kuo A."/>
            <person name="Thoen E."/>
            <person name="Andreopoulos B."/>
            <person name="Lu D."/>
            <person name="Skrede I."/>
            <person name="Drula E."/>
            <person name="Henrissat B."/>
            <person name="Morin E."/>
            <person name="Kohler A."/>
            <person name="Barry K."/>
            <person name="LaButti K."/>
            <person name="Morin E."/>
            <person name="Salamov A."/>
            <person name="Lipzen A."/>
            <person name="Mereny Z."/>
            <person name="Hegedus B."/>
            <person name="Baldrian P."/>
            <person name="Stursova M."/>
            <person name="Weitz H."/>
            <person name="Taylor A."/>
            <person name="Grigoriev I.V."/>
            <person name="Nagy L.G."/>
            <person name="Martin F."/>
            <person name="Kauserud H."/>
        </authorList>
    </citation>
    <scope>NUCLEOTIDE SEQUENCE</scope>
    <source>
        <strain evidence="2">CBHHK067</strain>
    </source>
</reference>
<dbReference type="InterPro" id="IPR011989">
    <property type="entry name" value="ARM-like"/>
</dbReference>
<dbReference type="PANTHER" id="PTHR12984">
    <property type="entry name" value="SCY1-RELATED S/T PROTEIN KINASE-LIKE"/>
    <property type="match status" value="1"/>
</dbReference>
<evidence type="ECO:0000313" key="2">
    <source>
        <dbReference type="EMBL" id="KAJ7690644.1"/>
    </source>
</evidence>
<evidence type="ECO:0000313" key="3">
    <source>
        <dbReference type="Proteomes" id="UP001221757"/>
    </source>
</evidence>
<dbReference type="PROSITE" id="PS50011">
    <property type="entry name" value="PROTEIN_KINASE_DOM"/>
    <property type="match status" value="1"/>
</dbReference>
<proteinExistence type="predicted"/>
<dbReference type="Gene3D" id="1.10.510.10">
    <property type="entry name" value="Transferase(Phosphotransferase) domain 1"/>
    <property type="match status" value="1"/>
</dbReference>
<dbReference type="AlphaFoldDB" id="A0AAD7DHW1"/>
<accession>A0AAD7DHW1</accession>
<dbReference type="GO" id="GO:0005524">
    <property type="term" value="F:ATP binding"/>
    <property type="evidence" value="ECO:0007669"/>
    <property type="project" value="InterPro"/>
</dbReference>
<gene>
    <name evidence="2" type="ORF">B0H17DRAFT_935619</name>
</gene>
<comment type="caution">
    <text evidence="2">The sequence shown here is derived from an EMBL/GenBank/DDBJ whole genome shotgun (WGS) entry which is preliminary data.</text>
</comment>
<dbReference type="GO" id="GO:0004672">
    <property type="term" value="F:protein kinase activity"/>
    <property type="evidence" value="ECO:0007669"/>
    <property type="project" value="InterPro"/>
</dbReference>
<sequence>MDYLRTLGSAAVSSLVQKSGLTLPFSLGPKVSVFEGVWALYDATKRDDGSLVSVFEYDCTSRRGMMPIAKNALRKLRTTRHPDVLKFIDVVETETTIHIVTERVRPLQATLESWASRGAQEREDWLLWGLHRVSVALAFLNDSCASTHGNLRVNSIFISPSGEWKLGGFDLLSNPKEDSAVLYTLGGQLPDASACASPEVKKGGWSALKEYDPAVADAYALGLLLHAVFNPTHPLPATATPPHPPPPASSRGSIPTSVFPCFKKLLNPNPKGRLTAKGFLAIGMADTGFFANNRLVKVCLGLDNFALSNESEKNVLLRTLNESANTFPPEFASFRVLPSLVSALEFGGASAATILPLVLRFGKNVSPEDYPAVILGPLVKLFASPDRGTRMALLDHLPEYAEKLDKKIVDSKIFPHLQTGFSDTVAVIREATVKSIILISPLLSDRILNNDLLRFLAKMQSDPEASIRTNTCILIGRLGPTLGYNTKRKVLVPAFSRALKDPFVHARVAGLMAFMATIDCFENEELATKVIPNMSFALIDKEKLVRDQAFKAIELFVKKLEGHAATMPETAVPEASEALGITSPAQATLVNSAAGAAGALAGWAISSLGKKLAATDMQSNMSSAPASVSGLAIDRPTSAPGPVGGYPDIVQPTNLGGLRSGVSTPTPSKSKAMQLGVHKVPASVAAAALVEQLAEEAAAAEGDGNPWGNDDLIDVNADEDDWSSCFPRNYFCPQLNYNIGAFETAQPTAGVSAVEANGFGGPSFTAPCR</sequence>
<dbReference type="GO" id="GO:0006409">
    <property type="term" value="P:tRNA export from nucleus"/>
    <property type="evidence" value="ECO:0007669"/>
    <property type="project" value="TreeGrafter"/>
</dbReference>
<dbReference type="InterPro" id="IPR000719">
    <property type="entry name" value="Prot_kinase_dom"/>
</dbReference>
<evidence type="ECO:0000259" key="1">
    <source>
        <dbReference type="PROSITE" id="PS50011"/>
    </source>
</evidence>
<organism evidence="2 3">
    <name type="scientific">Mycena rosella</name>
    <name type="common">Pink bonnet</name>
    <name type="synonym">Agaricus rosellus</name>
    <dbReference type="NCBI Taxonomy" id="1033263"/>
    <lineage>
        <taxon>Eukaryota</taxon>
        <taxon>Fungi</taxon>
        <taxon>Dikarya</taxon>
        <taxon>Basidiomycota</taxon>
        <taxon>Agaricomycotina</taxon>
        <taxon>Agaricomycetes</taxon>
        <taxon>Agaricomycetidae</taxon>
        <taxon>Agaricales</taxon>
        <taxon>Marasmiineae</taxon>
        <taxon>Mycenaceae</taxon>
        <taxon>Mycena</taxon>
    </lineage>
</organism>
<feature type="domain" description="Protein kinase" evidence="1">
    <location>
        <begin position="1"/>
        <end position="290"/>
    </location>
</feature>